<reference evidence="2 3" key="1">
    <citation type="journal article" date="2015" name="Genome Biol. Evol.">
        <title>Phylogenomic analyses indicate that early fungi evolved digesting cell walls of algal ancestors of land plants.</title>
        <authorList>
            <person name="Chang Y."/>
            <person name="Wang S."/>
            <person name="Sekimoto S."/>
            <person name="Aerts A.L."/>
            <person name="Choi C."/>
            <person name="Clum A."/>
            <person name="LaButti K.M."/>
            <person name="Lindquist E.A."/>
            <person name="Yee Ngan C."/>
            <person name="Ohm R.A."/>
            <person name="Salamov A.A."/>
            <person name="Grigoriev I.V."/>
            <person name="Spatafora J.W."/>
            <person name="Berbee M.L."/>
        </authorList>
    </citation>
    <scope>NUCLEOTIDE SEQUENCE [LARGE SCALE GENOMIC DNA]</scope>
    <source>
        <strain evidence="2 3">JEL478</strain>
    </source>
</reference>
<dbReference type="AlphaFoldDB" id="A0A139ABN7"/>
<organism evidence="2 3">
    <name type="scientific">Gonapodya prolifera (strain JEL478)</name>
    <name type="common">Monoblepharis prolifera</name>
    <dbReference type="NCBI Taxonomy" id="1344416"/>
    <lineage>
        <taxon>Eukaryota</taxon>
        <taxon>Fungi</taxon>
        <taxon>Fungi incertae sedis</taxon>
        <taxon>Chytridiomycota</taxon>
        <taxon>Chytridiomycota incertae sedis</taxon>
        <taxon>Monoblepharidomycetes</taxon>
        <taxon>Monoblepharidales</taxon>
        <taxon>Gonapodyaceae</taxon>
        <taxon>Gonapodya</taxon>
    </lineage>
</organism>
<protein>
    <submittedName>
        <fullName evidence="2">Uncharacterized protein</fullName>
    </submittedName>
</protein>
<dbReference type="EMBL" id="KQ965771">
    <property type="protein sequence ID" value="KXS14167.1"/>
    <property type="molecule type" value="Genomic_DNA"/>
</dbReference>
<feature type="region of interest" description="Disordered" evidence="1">
    <location>
        <begin position="32"/>
        <end position="55"/>
    </location>
</feature>
<evidence type="ECO:0000256" key="1">
    <source>
        <dbReference type="SAM" id="MobiDB-lite"/>
    </source>
</evidence>
<name>A0A139ABN7_GONPJ</name>
<feature type="compositionally biased region" description="Polar residues" evidence="1">
    <location>
        <begin position="40"/>
        <end position="55"/>
    </location>
</feature>
<accession>A0A139ABN7</accession>
<dbReference type="Proteomes" id="UP000070544">
    <property type="component" value="Unassembled WGS sequence"/>
</dbReference>
<evidence type="ECO:0000313" key="3">
    <source>
        <dbReference type="Proteomes" id="UP000070544"/>
    </source>
</evidence>
<proteinExistence type="predicted"/>
<gene>
    <name evidence="2" type="ORF">M427DRAFT_355380</name>
</gene>
<keyword evidence="3" id="KW-1185">Reference proteome</keyword>
<sequence>MLNPMLSDSSTRSREGSDGYVFVDIEDVAGGVPASEREQIPNQLSTTQPGSTSVGARPTLTASKLGQYFVFHCQSIRASRVPVR</sequence>
<evidence type="ECO:0000313" key="2">
    <source>
        <dbReference type="EMBL" id="KXS14167.1"/>
    </source>
</evidence>